<comment type="caution">
    <text evidence="1">The sequence shown here is derived from an EMBL/GenBank/DDBJ whole genome shotgun (WGS) entry which is preliminary data.</text>
</comment>
<dbReference type="RefSeq" id="WP_131499287.1">
    <property type="nucleotide sequence ID" value="NZ_SJKC01000006.1"/>
</dbReference>
<dbReference type="SUPFAM" id="SSF46785">
    <property type="entry name" value="Winged helix' DNA-binding domain"/>
    <property type="match status" value="1"/>
</dbReference>
<accession>A0A4R0IGR5</accession>
<protein>
    <submittedName>
        <fullName evidence="1">ArsR family transcriptional regulator</fullName>
    </submittedName>
</protein>
<sequence length="339" mass="36329">MIRVHFTAADLGRVTFPTAPHPLWEAALAARALGDRSISPVARRWRRTAAPRVRGSMRPLFKLISPGGLFPDFLIPDVAGPGLEPAVEALMETPASVIRDELEPWLPPEIDRYMRGLLDGRAGSRRALGGAVRDFHQEVLGPSSGELQRRYGADLGIRSRAVLHGGTDALLSSLHPDVEWTTPVLTTYGPVDDWTADIHLNGRGLELYPSPLVSNCLAMDTPGRRPVLVYPCADLTDPTPDDPGTDALADLLGRTRAAVLRSLTHPATTTQLARRVGISLASTSDHTKTLRAAALITTHRTQGTALHALTPTAHNLLTGASRGIPGQIAKTAAQTDGSR</sequence>
<dbReference type="InterPro" id="IPR036388">
    <property type="entry name" value="WH-like_DNA-bd_sf"/>
</dbReference>
<proteinExistence type="predicted"/>
<reference evidence="1 2" key="1">
    <citation type="submission" date="2019-02" db="EMBL/GenBank/DDBJ databases">
        <title>Kribbella capetownensis sp. nov. and Kribbella speibonae sp. nov., isolated from soil.</title>
        <authorList>
            <person name="Curtis S.M."/>
            <person name="Norton I."/>
            <person name="Everest G.J."/>
            <person name="Meyers P.R."/>
        </authorList>
    </citation>
    <scope>NUCLEOTIDE SEQUENCE [LARGE SCALE GENOMIC DNA]</scope>
    <source>
        <strain evidence="1 2">YM55</strain>
    </source>
</reference>
<dbReference type="Gene3D" id="1.10.10.10">
    <property type="entry name" value="Winged helix-like DNA-binding domain superfamily/Winged helix DNA-binding domain"/>
    <property type="match status" value="1"/>
</dbReference>
<dbReference type="InterPro" id="IPR036390">
    <property type="entry name" value="WH_DNA-bd_sf"/>
</dbReference>
<dbReference type="CDD" id="cd00090">
    <property type="entry name" value="HTH_ARSR"/>
    <property type="match status" value="1"/>
</dbReference>
<dbReference type="EMBL" id="SJKC01000006">
    <property type="protein sequence ID" value="TCC31777.1"/>
    <property type="molecule type" value="Genomic_DNA"/>
</dbReference>
<name>A0A4R0IGR5_9ACTN</name>
<dbReference type="InterPro" id="IPR011991">
    <property type="entry name" value="ArsR-like_HTH"/>
</dbReference>
<dbReference type="Proteomes" id="UP000294225">
    <property type="component" value="Unassembled WGS sequence"/>
</dbReference>
<evidence type="ECO:0000313" key="2">
    <source>
        <dbReference type="Proteomes" id="UP000294225"/>
    </source>
</evidence>
<gene>
    <name evidence="1" type="ORF">E0H92_35155</name>
</gene>
<evidence type="ECO:0000313" key="1">
    <source>
        <dbReference type="EMBL" id="TCC31777.1"/>
    </source>
</evidence>
<dbReference type="AlphaFoldDB" id="A0A4R0IGR5"/>
<organism evidence="1 2">
    <name type="scientific">Kribbella speibonae</name>
    <dbReference type="NCBI Taxonomy" id="1572660"/>
    <lineage>
        <taxon>Bacteria</taxon>
        <taxon>Bacillati</taxon>
        <taxon>Actinomycetota</taxon>
        <taxon>Actinomycetes</taxon>
        <taxon>Propionibacteriales</taxon>
        <taxon>Kribbellaceae</taxon>
        <taxon>Kribbella</taxon>
    </lineage>
</organism>